<name>A0A1F7WCV8_9BACT</name>
<reference evidence="1 2" key="1">
    <citation type="journal article" date="2016" name="Nat. Commun.">
        <title>Thousands of microbial genomes shed light on interconnected biogeochemical processes in an aquifer system.</title>
        <authorList>
            <person name="Anantharaman K."/>
            <person name="Brown C.T."/>
            <person name="Hug L.A."/>
            <person name="Sharon I."/>
            <person name="Castelle C.J."/>
            <person name="Probst A.J."/>
            <person name="Thomas B.C."/>
            <person name="Singh A."/>
            <person name="Wilkins M.J."/>
            <person name="Karaoz U."/>
            <person name="Brodie E.L."/>
            <person name="Williams K.H."/>
            <person name="Hubbard S.S."/>
            <person name="Banfield J.F."/>
        </authorList>
    </citation>
    <scope>NUCLEOTIDE SEQUENCE [LARGE SCALE GENOMIC DNA]</scope>
</reference>
<evidence type="ECO:0000313" key="1">
    <source>
        <dbReference type="EMBL" id="OGM00664.1"/>
    </source>
</evidence>
<dbReference type="STRING" id="1802424.A2480_00985"/>
<proteinExistence type="predicted"/>
<dbReference type="Proteomes" id="UP000176988">
    <property type="component" value="Unassembled WGS sequence"/>
</dbReference>
<protein>
    <submittedName>
        <fullName evidence="1">Uncharacterized protein</fullName>
    </submittedName>
</protein>
<dbReference type="EMBL" id="MGFG01000027">
    <property type="protein sequence ID" value="OGM00664.1"/>
    <property type="molecule type" value="Genomic_DNA"/>
</dbReference>
<dbReference type="AlphaFoldDB" id="A0A1F7WCV8"/>
<evidence type="ECO:0000313" key="2">
    <source>
        <dbReference type="Proteomes" id="UP000176988"/>
    </source>
</evidence>
<gene>
    <name evidence="1" type="ORF">A2480_00985</name>
</gene>
<accession>A0A1F7WCV8</accession>
<sequence length="322" mass="36099">MGEIKTKYEEVLQGDIFEQYGLNKEQIKNVGQFYQKRQELKALVDLYRISALDVKRIATNRISDRVDKKGETLTKVIEGLKTYFKDNPTFVQDIENIHAVISQREDLGAKRRLAMIVTDSPQMLFQAGKYPVGCGSCQNYEGSPEWNKALAGYVADAHIKVVYIVDLNKLPDSLRSEIESKGFEEVKETIPHQDLLEASIARAITKIAKVSESSEPTLFIEPTYSSINKGDLTMDKYFNIFLELMASEPMGIRLTRGGGSEMVRVPKSRNPSGQYEDCAAGNAGHEGMGIQTSSYTMSARFIDKFTPVTDADRKLVERISGE</sequence>
<comment type="caution">
    <text evidence="1">The sequence shown here is derived from an EMBL/GenBank/DDBJ whole genome shotgun (WGS) entry which is preliminary data.</text>
</comment>
<organism evidence="1 2">
    <name type="scientific">Candidatus Uhrbacteria bacterium RIFOXYC2_FULL_47_19</name>
    <dbReference type="NCBI Taxonomy" id="1802424"/>
    <lineage>
        <taxon>Bacteria</taxon>
        <taxon>Candidatus Uhriibacteriota</taxon>
    </lineage>
</organism>